<evidence type="ECO:0000313" key="4">
    <source>
        <dbReference type="Proteomes" id="UP001140949"/>
    </source>
</evidence>
<feature type="domain" description="NAD-dependent epimerase/dehydratase" evidence="1">
    <location>
        <begin position="13"/>
        <end position="72"/>
    </location>
</feature>
<dbReference type="InterPro" id="IPR036291">
    <property type="entry name" value="NAD(P)-bd_dom_sf"/>
</dbReference>
<dbReference type="Gene3D" id="3.90.25.10">
    <property type="entry name" value="UDP-galactose 4-epimerase, domain 1"/>
    <property type="match status" value="1"/>
</dbReference>
<evidence type="ECO:0000313" key="2">
    <source>
        <dbReference type="EMBL" id="KAJ6794841.1"/>
    </source>
</evidence>
<reference evidence="2" key="1">
    <citation type="journal article" date="2023" name="GigaByte">
        <title>Genome assembly of the bearded iris, Iris pallida Lam.</title>
        <authorList>
            <person name="Bruccoleri R.E."/>
            <person name="Oakeley E.J."/>
            <person name="Faust A.M.E."/>
            <person name="Altorfer M."/>
            <person name="Dessus-Babus S."/>
            <person name="Burckhardt D."/>
            <person name="Oertli M."/>
            <person name="Naumann U."/>
            <person name="Petersen F."/>
            <person name="Wong J."/>
        </authorList>
    </citation>
    <scope>NUCLEOTIDE SEQUENCE</scope>
    <source>
        <strain evidence="2">GSM-AAB239-AS_SAM_17_03QT</strain>
    </source>
</reference>
<dbReference type="InterPro" id="IPR001509">
    <property type="entry name" value="Epimerase_deHydtase"/>
</dbReference>
<dbReference type="Gene3D" id="3.40.50.720">
    <property type="entry name" value="NAD(P)-binding Rossmann-like Domain"/>
    <property type="match status" value="1"/>
</dbReference>
<reference evidence="2" key="2">
    <citation type="submission" date="2023-04" db="EMBL/GenBank/DDBJ databases">
        <authorList>
            <person name="Bruccoleri R.E."/>
            <person name="Oakeley E.J."/>
            <person name="Faust A.-M."/>
            <person name="Dessus-Babus S."/>
            <person name="Altorfer M."/>
            <person name="Burckhardt D."/>
            <person name="Oertli M."/>
            <person name="Naumann U."/>
            <person name="Petersen F."/>
            <person name="Wong J."/>
        </authorList>
    </citation>
    <scope>NUCLEOTIDE SEQUENCE</scope>
    <source>
        <strain evidence="2">GSM-AAB239-AS_SAM_17_03QT</strain>
        <tissue evidence="2">Leaf</tissue>
    </source>
</reference>
<dbReference type="EMBL" id="JANAVB010033083">
    <property type="protein sequence ID" value="KAJ6809135.1"/>
    <property type="molecule type" value="Genomic_DNA"/>
</dbReference>
<dbReference type="AlphaFoldDB" id="A0AAX6DSW1"/>
<organism evidence="2 4">
    <name type="scientific">Iris pallida</name>
    <name type="common">Sweet iris</name>
    <dbReference type="NCBI Taxonomy" id="29817"/>
    <lineage>
        <taxon>Eukaryota</taxon>
        <taxon>Viridiplantae</taxon>
        <taxon>Streptophyta</taxon>
        <taxon>Embryophyta</taxon>
        <taxon>Tracheophyta</taxon>
        <taxon>Spermatophyta</taxon>
        <taxon>Magnoliopsida</taxon>
        <taxon>Liliopsida</taxon>
        <taxon>Asparagales</taxon>
        <taxon>Iridaceae</taxon>
        <taxon>Iridoideae</taxon>
        <taxon>Irideae</taxon>
        <taxon>Iris</taxon>
    </lineage>
</organism>
<proteinExistence type="predicted"/>
<dbReference type="Proteomes" id="UP001140949">
    <property type="component" value="Unassembled WGS sequence"/>
</dbReference>
<comment type="caution">
    <text evidence="2">The sequence shown here is derived from an EMBL/GenBank/DDBJ whole genome shotgun (WGS) entry which is preliminary data.</text>
</comment>
<dbReference type="EMBL" id="JANAVB010042020">
    <property type="protein sequence ID" value="KAJ6794841.1"/>
    <property type="molecule type" value="Genomic_DNA"/>
</dbReference>
<evidence type="ECO:0000313" key="3">
    <source>
        <dbReference type="EMBL" id="KAJ6809135.1"/>
    </source>
</evidence>
<gene>
    <name evidence="3" type="ORF">M6B38_164905</name>
    <name evidence="2" type="ORF">M6B38_228035</name>
</gene>
<accession>A0AAX6DSW1</accession>
<protein>
    <submittedName>
        <fullName evidence="2">GDP-mannose 3,5-epimerase 1-like</fullName>
    </submittedName>
</protein>
<evidence type="ECO:0000259" key="1">
    <source>
        <dbReference type="Pfam" id="PF01370"/>
    </source>
</evidence>
<name>A0AAX6DSW1_IRIPA</name>
<keyword evidence="4" id="KW-1185">Reference proteome</keyword>
<dbReference type="SUPFAM" id="SSF51735">
    <property type="entry name" value="NAD(P)-binding Rossmann-fold domains"/>
    <property type="match status" value="1"/>
</dbReference>
<sequence>MSSSEGKASTALANKFFYASSACIYPEFKQLETNVSLKEADAWPAEPQDAYGLEKLAIEELYKHYTKTSASSARLGGSITCMDPLEHGKVGVCLD</sequence>
<dbReference type="Pfam" id="PF01370">
    <property type="entry name" value="Epimerase"/>
    <property type="match status" value="1"/>
</dbReference>